<dbReference type="EMBL" id="JANSHE010002793">
    <property type="protein sequence ID" value="KAJ2989444.1"/>
    <property type="molecule type" value="Genomic_DNA"/>
</dbReference>
<protein>
    <submittedName>
        <fullName evidence="1">Uncharacterized protein</fullName>
    </submittedName>
</protein>
<dbReference type="Proteomes" id="UP001144978">
    <property type="component" value="Unassembled WGS sequence"/>
</dbReference>
<gene>
    <name evidence="1" type="ORF">NUW54_g8782</name>
</gene>
<proteinExistence type="predicted"/>
<comment type="caution">
    <text evidence="1">The sequence shown here is derived from an EMBL/GenBank/DDBJ whole genome shotgun (WGS) entry which is preliminary data.</text>
</comment>
<organism evidence="1 2">
    <name type="scientific">Trametes sanguinea</name>
    <dbReference type="NCBI Taxonomy" id="158606"/>
    <lineage>
        <taxon>Eukaryota</taxon>
        <taxon>Fungi</taxon>
        <taxon>Dikarya</taxon>
        <taxon>Basidiomycota</taxon>
        <taxon>Agaricomycotina</taxon>
        <taxon>Agaricomycetes</taxon>
        <taxon>Polyporales</taxon>
        <taxon>Polyporaceae</taxon>
        <taxon>Trametes</taxon>
    </lineage>
</organism>
<reference evidence="1" key="1">
    <citation type="submission" date="2022-08" db="EMBL/GenBank/DDBJ databases">
        <title>Genome Sequence of Pycnoporus sanguineus.</title>
        <authorList>
            <person name="Buettner E."/>
        </authorList>
    </citation>
    <scope>NUCLEOTIDE SEQUENCE</scope>
    <source>
        <strain evidence="1">CG-C14</strain>
    </source>
</reference>
<name>A0ACC1PAU4_9APHY</name>
<evidence type="ECO:0000313" key="2">
    <source>
        <dbReference type="Proteomes" id="UP001144978"/>
    </source>
</evidence>
<keyword evidence="2" id="KW-1185">Reference proteome</keyword>
<sequence length="196" mass="22084">MPCHVCYEDAKLACSKCKYARYCSQACQKADWKAHKKGCEMQQMINQFEEAQASAPRARPNSKRCTGCSTQFSEDYPCENECPDCGYVVCESCACDQSSGGPQSSTRCDSVCPQRMSGTCLCSNGNFGRKYCGMEPRWYHTDGNGKPYKGDRHPETYPGEEYPDEFYEPESRACNNCGEVTRVLKEEYCNEEGILQ</sequence>
<evidence type="ECO:0000313" key="1">
    <source>
        <dbReference type="EMBL" id="KAJ2989444.1"/>
    </source>
</evidence>
<accession>A0ACC1PAU4</accession>